<keyword evidence="1" id="KW-0336">GPI-anchor</keyword>
<feature type="region of interest" description="Disordered" evidence="2">
    <location>
        <begin position="115"/>
        <end position="134"/>
    </location>
</feature>
<dbReference type="STRING" id="139723.A0A182LSS1"/>
<proteinExistence type="inferred from homology"/>
<keyword evidence="1" id="KW-1015">Disulfide bond</keyword>
<dbReference type="GO" id="GO:0070573">
    <property type="term" value="F:metallodipeptidase activity"/>
    <property type="evidence" value="ECO:0007669"/>
    <property type="project" value="InterPro"/>
</dbReference>
<keyword evidence="1" id="KW-0449">Lipoprotein</keyword>
<keyword evidence="1" id="KW-0645">Protease</keyword>
<evidence type="ECO:0000313" key="4">
    <source>
        <dbReference type="Proteomes" id="UP000075883"/>
    </source>
</evidence>
<dbReference type="Proteomes" id="UP000075883">
    <property type="component" value="Unassembled WGS sequence"/>
</dbReference>
<comment type="cofactor">
    <cofactor evidence="1">
        <name>Zn(2+)</name>
        <dbReference type="ChEBI" id="CHEBI:29105"/>
    </cofactor>
</comment>
<dbReference type="SUPFAM" id="SSF51556">
    <property type="entry name" value="Metallo-dependent hydrolases"/>
    <property type="match status" value="1"/>
</dbReference>
<dbReference type="Gene3D" id="3.20.20.140">
    <property type="entry name" value="Metal-dependent hydrolases"/>
    <property type="match status" value="1"/>
</dbReference>
<keyword evidence="1" id="KW-0378">Hydrolase</keyword>
<accession>A0A182LSS1</accession>
<dbReference type="GO" id="GO:0046872">
    <property type="term" value="F:metal ion binding"/>
    <property type="evidence" value="ECO:0007669"/>
    <property type="project" value="UniProtKB-UniRule"/>
</dbReference>
<comment type="catalytic activity">
    <reaction evidence="1">
        <text>an L-aminoacyl-L-amino acid + H2O = 2 an L-alpha-amino acid</text>
        <dbReference type="Rhea" id="RHEA:48940"/>
        <dbReference type="ChEBI" id="CHEBI:15377"/>
        <dbReference type="ChEBI" id="CHEBI:59869"/>
        <dbReference type="ChEBI" id="CHEBI:77460"/>
        <dbReference type="EC" id="3.4.13.19"/>
    </reaction>
</comment>
<dbReference type="EC" id="3.4.13.19" evidence="1"/>
<dbReference type="PANTHER" id="PTHR10443:SF47">
    <property type="entry name" value="DIPEPTIDASE"/>
    <property type="match status" value="1"/>
</dbReference>
<organism evidence="3 4">
    <name type="scientific">Anopheles culicifacies</name>
    <dbReference type="NCBI Taxonomy" id="139723"/>
    <lineage>
        <taxon>Eukaryota</taxon>
        <taxon>Metazoa</taxon>
        <taxon>Ecdysozoa</taxon>
        <taxon>Arthropoda</taxon>
        <taxon>Hexapoda</taxon>
        <taxon>Insecta</taxon>
        <taxon>Pterygota</taxon>
        <taxon>Neoptera</taxon>
        <taxon>Endopterygota</taxon>
        <taxon>Diptera</taxon>
        <taxon>Nematocera</taxon>
        <taxon>Culicoidea</taxon>
        <taxon>Culicidae</taxon>
        <taxon>Anophelinae</taxon>
        <taxon>Anopheles</taxon>
        <taxon>culicifacies species complex</taxon>
    </lineage>
</organism>
<dbReference type="EnsemblMetazoa" id="ACUA001024-RA">
    <property type="protein sequence ID" value="ACUA001024-PA"/>
    <property type="gene ID" value="ACUA001024"/>
</dbReference>
<keyword evidence="1" id="KW-0482">Metalloprotease</keyword>
<evidence type="ECO:0000256" key="2">
    <source>
        <dbReference type="SAM" id="MobiDB-lite"/>
    </source>
</evidence>
<protein>
    <recommendedName>
        <fullName evidence="1">Dipeptidase</fullName>
        <ecNumber evidence="1">3.4.13.19</ecNumber>
    </recommendedName>
</protein>
<dbReference type="InterPro" id="IPR008257">
    <property type="entry name" value="Pept_M19"/>
</dbReference>
<evidence type="ECO:0000313" key="3">
    <source>
        <dbReference type="EnsemblMetazoa" id="ACUA001024-PA"/>
    </source>
</evidence>
<name>A0A182LSS1_9DIPT</name>
<keyword evidence="1" id="KW-0224">Dipeptidase</keyword>
<keyword evidence="1" id="KW-0862">Zinc</keyword>
<reference evidence="4" key="1">
    <citation type="submission" date="2013-09" db="EMBL/GenBank/DDBJ databases">
        <title>The Genome Sequence of Anopheles culicifacies species A.</title>
        <authorList>
            <consortium name="The Broad Institute Genomics Platform"/>
            <person name="Neafsey D.E."/>
            <person name="Besansky N."/>
            <person name="Howell P."/>
            <person name="Walton C."/>
            <person name="Young S.K."/>
            <person name="Zeng Q."/>
            <person name="Gargeya S."/>
            <person name="Fitzgerald M."/>
            <person name="Haas B."/>
            <person name="Abouelleil A."/>
            <person name="Allen A.W."/>
            <person name="Alvarado L."/>
            <person name="Arachchi H.M."/>
            <person name="Berlin A.M."/>
            <person name="Chapman S.B."/>
            <person name="Gainer-Dewar J."/>
            <person name="Goldberg J."/>
            <person name="Griggs A."/>
            <person name="Gujja S."/>
            <person name="Hansen M."/>
            <person name="Howarth C."/>
            <person name="Imamovic A."/>
            <person name="Ireland A."/>
            <person name="Larimer J."/>
            <person name="McCowan C."/>
            <person name="Murphy C."/>
            <person name="Pearson M."/>
            <person name="Poon T.W."/>
            <person name="Priest M."/>
            <person name="Roberts A."/>
            <person name="Saif S."/>
            <person name="Shea T."/>
            <person name="Sisk P."/>
            <person name="Sykes S."/>
            <person name="Wortman J."/>
            <person name="Nusbaum C."/>
            <person name="Birren B."/>
        </authorList>
    </citation>
    <scope>NUCLEOTIDE SEQUENCE [LARGE SCALE GENOMIC DNA]</scope>
    <source>
        <strain evidence="4">A-37</strain>
    </source>
</reference>
<keyword evidence="1" id="KW-0479">Metal-binding</keyword>
<dbReference type="GO" id="GO:0006508">
    <property type="term" value="P:proteolysis"/>
    <property type="evidence" value="ECO:0007669"/>
    <property type="project" value="UniProtKB-KW"/>
</dbReference>
<dbReference type="GO" id="GO:0098552">
    <property type="term" value="C:side of membrane"/>
    <property type="evidence" value="ECO:0007669"/>
    <property type="project" value="UniProtKB-KW"/>
</dbReference>
<keyword evidence="1" id="KW-0325">Glycoprotein</keyword>
<sequence>MLYSETNVASYVALEQKQRTPEAAYCDSVDDAHINHIRRIAGIDHVGLGAGYDGINFTPRDLEDVSSYPRLFAELLGDGWTVDELEKLAGRNLLRVFEEVEKVRENQRLSGVRPYEEIPPALRSDEHTNCSTNS</sequence>
<keyword evidence="4" id="KW-1185">Reference proteome</keyword>
<dbReference type="PROSITE" id="PS51365">
    <property type="entry name" value="RENAL_DIPEPTIDASE_2"/>
    <property type="match status" value="1"/>
</dbReference>
<dbReference type="PANTHER" id="PTHR10443">
    <property type="entry name" value="MICROSOMAL DIPEPTIDASE"/>
    <property type="match status" value="1"/>
</dbReference>
<reference evidence="3" key="2">
    <citation type="submission" date="2020-05" db="UniProtKB">
        <authorList>
            <consortium name="EnsemblMetazoa"/>
        </authorList>
    </citation>
    <scope>IDENTIFICATION</scope>
    <source>
        <strain evidence="3">A-37</strain>
    </source>
</reference>
<dbReference type="EMBL" id="AXCM01007740">
    <property type="status" value="NOT_ANNOTATED_CDS"/>
    <property type="molecule type" value="Genomic_DNA"/>
</dbReference>
<keyword evidence="1" id="KW-0472">Membrane</keyword>
<dbReference type="EMBL" id="AXCM01007739">
    <property type="status" value="NOT_ANNOTATED_CDS"/>
    <property type="molecule type" value="Genomic_DNA"/>
</dbReference>
<evidence type="ECO:0000256" key="1">
    <source>
        <dbReference type="RuleBase" id="RU341113"/>
    </source>
</evidence>
<comment type="similarity">
    <text evidence="1">Belongs to the metallo-dependent hydrolases superfamily. Peptidase M19 family.</text>
</comment>
<comment type="subcellular location">
    <subcellularLocation>
        <location evidence="1">Membrane</location>
        <topology evidence="1">Lipid-anchor</topology>
        <topology evidence="1">GPI-anchor</topology>
    </subcellularLocation>
</comment>
<dbReference type="InterPro" id="IPR032466">
    <property type="entry name" value="Metal_Hydrolase"/>
</dbReference>
<dbReference type="AlphaFoldDB" id="A0A182LSS1"/>
<comment type="subunit">
    <text evidence="1">Homodimer; disulfide-linked.</text>
</comment>
<dbReference type="Pfam" id="PF01244">
    <property type="entry name" value="Peptidase_M19"/>
    <property type="match status" value="1"/>
</dbReference>
<dbReference type="VEuPathDB" id="VectorBase:ACUA001024"/>